<comment type="caution">
    <text evidence="2">The sequence shown here is derived from an EMBL/GenBank/DDBJ whole genome shotgun (WGS) entry which is preliminary data.</text>
</comment>
<dbReference type="SUPFAM" id="SSF54637">
    <property type="entry name" value="Thioesterase/thiol ester dehydrase-isomerase"/>
    <property type="match status" value="1"/>
</dbReference>
<organism evidence="2 3">
    <name type="scientific">Halobacterium litoreum</name>
    <dbReference type="NCBI Taxonomy" id="2039234"/>
    <lineage>
        <taxon>Archaea</taxon>
        <taxon>Methanobacteriati</taxon>
        <taxon>Methanobacteriota</taxon>
        <taxon>Stenosarchaea group</taxon>
        <taxon>Halobacteria</taxon>
        <taxon>Halobacteriales</taxon>
        <taxon>Halobacteriaceae</taxon>
        <taxon>Halobacterium</taxon>
    </lineage>
</organism>
<accession>A0ABD5NF43</accession>
<sequence>MSDAFDALADADVHGSDAFVVDDAHATVAFGEQTDPPGEPAAADASPEEAVRVLGTPYLLSRFEFAARESLRGRLPEGTGVVGRGASVSHLAPVAVGGRVELSTTLVGVDRPGLSFACRAERDDGTAVATGDLTFRVVDRDRFRAEVARQRE</sequence>
<keyword evidence="3" id="KW-1185">Reference proteome</keyword>
<dbReference type="CDD" id="cd03440">
    <property type="entry name" value="hot_dog"/>
    <property type="match status" value="1"/>
</dbReference>
<evidence type="ECO:0000259" key="1">
    <source>
        <dbReference type="Pfam" id="PF22636"/>
    </source>
</evidence>
<dbReference type="InterPro" id="IPR025540">
    <property type="entry name" value="FlK"/>
</dbReference>
<dbReference type="AlphaFoldDB" id="A0ABD5NF43"/>
<evidence type="ECO:0000313" key="2">
    <source>
        <dbReference type="EMBL" id="MFC3477667.1"/>
    </source>
</evidence>
<dbReference type="Proteomes" id="UP001595660">
    <property type="component" value="Unassembled WGS sequence"/>
</dbReference>
<proteinExistence type="predicted"/>
<dbReference type="GeneID" id="69116400"/>
<dbReference type="PANTHER" id="PTHR36934">
    <property type="entry name" value="BLR0278 PROTEIN"/>
    <property type="match status" value="1"/>
</dbReference>
<dbReference type="EMBL" id="JBHRWN010000002">
    <property type="protein sequence ID" value="MFC3477667.1"/>
    <property type="molecule type" value="Genomic_DNA"/>
</dbReference>
<protein>
    <submittedName>
        <fullName evidence="2">Thioesterase family protein</fullName>
    </submittedName>
</protein>
<dbReference type="InterPro" id="IPR029069">
    <property type="entry name" value="HotDog_dom_sf"/>
</dbReference>
<name>A0ABD5NF43_9EURY</name>
<feature type="domain" description="Fluoroacetyl-CoA-specific thioesterase-like" evidence="1">
    <location>
        <begin position="45"/>
        <end position="140"/>
    </location>
</feature>
<gene>
    <name evidence="2" type="ORF">ACFOKC_08010</name>
</gene>
<dbReference type="InterPro" id="IPR054485">
    <property type="entry name" value="FlK-like_dom"/>
</dbReference>
<dbReference type="Gene3D" id="3.10.129.10">
    <property type="entry name" value="Hotdog Thioesterase"/>
    <property type="match status" value="1"/>
</dbReference>
<reference evidence="2 3" key="1">
    <citation type="journal article" date="2019" name="Int. J. Syst. Evol. Microbiol.">
        <title>The Global Catalogue of Microorganisms (GCM) 10K type strain sequencing project: providing services to taxonomists for standard genome sequencing and annotation.</title>
        <authorList>
            <consortium name="The Broad Institute Genomics Platform"/>
            <consortium name="The Broad Institute Genome Sequencing Center for Infectious Disease"/>
            <person name="Wu L."/>
            <person name="Ma J."/>
        </authorList>
    </citation>
    <scope>NUCLEOTIDE SEQUENCE [LARGE SCALE GENOMIC DNA]</scope>
    <source>
        <strain evidence="2 3">CGMCC 1.12562</strain>
    </source>
</reference>
<dbReference type="PANTHER" id="PTHR36934:SF1">
    <property type="entry name" value="THIOESTERASE DOMAIN-CONTAINING PROTEIN"/>
    <property type="match status" value="1"/>
</dbReference>
<dbReference type="Pfam" id="PF22636">
    <property type="entry name" value="FlK"/>
    <property type="match status" value="1"/>
</dbReference>
<dbReference type="RefSeq" id="WP_232571208.1">
    <property type="nucleotide sequence ID" value="NZ_CP089466.1"/>
</dbReference>
<evidence type="ECO:0000313" key="3">
    <source>
        <dbReference type="Proteomes" id="UP001595660"/>
    </source>
</evidence>